<gene>
    <name evidence="1" type="ORF">LCOR_06029.1</name>
</gene>
<reference evidence="1" key="1">
    <citation type="submission" date="2013-08" db="EMBL/GenBank/DDBJ databases">
        <title>Gene expansion shapes genome architecture in the human pathogen Lichtheimia corymbifera: an evolutionary genomics analysis in the ancient terrestrial Mucorales (Mucoromycotina).</title>
        <authorList>
            <person name="Schwartze V.U."/>
            <person name="Winter S."/>
            <person name="Shelest E."/>
            <person name="Marcet-Houben M."/>
            <person name="Horn F."/>
            <person name="Wehner S."/>
            <person name="Hoffmann K."/>
            <person name="Riege K."/>
            <person name="Sammeth M."/>
            <person name="Nowrousian M."/>
            <person name="Valiante V."/>
            <person name="Linde J."/>
            <person name="Jacobsen I.D."/>
            <person name="Marz M."/>
            <person name="Brakhage A.A."/>
            <person name="Gabaldon T."/>
            <person name="Bocker S."/>
            <person name="Voigt K."/>
        </authorList>
    </citation>
    <scope>NUCLEOTIDE SEQUENCE [LARGE SCALE GENOMIC DNA]</scope>
    <source>
        <strain evidence="1">FSU 9682</strain>
    </source>
</reference>
<dbReference type="PANTHER" id="PTHR31900">
    <property type="entry name" value="F-BOX/RNI SUPERFAMILY PROTEIN-RELATED"/>
    <property type="match status" value="1"/>
</dbReference>
<dbReference type="SUPFAM" id="SSF48452">
    <property type="entry name" value="TPR-like"/>
    <property type="match status" value="1"/>
</dbReference>
<dbReference type="InterPro" id="IPR011990">
    <property type="entry name" value="TPR-like_helical_dom_sf"/>
</dbReference>
<evidence type="ECO:0000313" key="2">
    <source>
        <dbReference type="Proteomes" id="UP000027586"/>
    </source>
</evidence>
<dbReference type="OrthoDB" id="2110601at2759"/>
<proteinExistence type="predicted"/>
<dbReference type="InterPro" id="IPR050232">
    <property type="entry name" value="FBL13/AtMIF1-like"/>
</dbReference>
<dbReference type="Gene3D" id="3.80.10.10">
    <property type="entry name" value="Ribonuclease Inhibitor"/>
    <property type="match status" value="1"/>
</dbReference>
<dbReference type="AlphaFoldDB" id="A0A068RYX5"/>
<dbReference type="Proteomes" id="UP000027586">
    <property type="component" value="Unassembled WGS sequence"/>
</dbReference>
<dbReference type="VEuPathDB" id="FungiDB:LCOR_06029.1"/>
<organism evidence="1 2">
    <name type="scientific">Lichtheimia corymbifera JMRC:FSU:9682</name>
    <dbReference type="NCBI Taxonomy" id="1263082"/>
    <lineage>
        <taxon>Eukaryota</taxon>
        <taxon>Fungi</taxon>
        <taxon>Fungi incertae sedis</taxon>
        <taxon>Mucoromycota</taxon>
        <taxon>Mucoromycotina</taxon>
        <taxon>Mucoromycetes</taxon>
        <taxon>Mucorales</taxon>
        <taxon>Lichtheimiaceae</taxon>
        <taxon>Lichtheimia</taxon>
    </lineage>
</organism>
<evidence type="ECO:0008006" key="3">
    <source>
        <dbReference type="Google" id="ProtNLM"/>
    </source>
</evidence>
<dbReference type="Gene3D" id="1.25.40.10">
    <property type="entry name" value="Tetratricopeptide repeat domain"/>
    <property type="match status" value="1"/>
</dbReference>
<accession>A0A068RYX5</accession>
<dbReference type="PANTHER" id="PTHR31900:SF30">
    <property type="entry name" value="SUPERFAMILY PROTEIN, PUTATIVE-RELATED"/>
    <property type="match status" value="1"/>
</dbReference>
<keyword evidence="2" id="KW-1185">Reference proteome</keyword>
<evidence type="ECO:0000313" key="1">
    <source>
        <dbReference type="EMBL" id="CDH54812.1"/>
    </source>
</evidence>
<name>A0A068RYX5_9FUNG</name>
<comment type="caution">
    <text evidence="1">The sequence shown here is derived from an EMBL/GenBank/DDBJ whole genome shotgun (WGS) entry which is preliminary data.</text>
</comment>
<protein>
    <recommendedName>
        <fullName evidence="3">F-box domain-containing protein</fullName>
    </recommendedName>
</protein>
<sequence length="691" mass="79205">MINSIWNDLCQQPTLTVNRQLYSKILSDSTTQLQQCIEQLLIQLNNRAIVLTRCANFATALRDAAAMQEISPLSPLGYLQAANIYSEQGRQQAVIDICNEGLSIVDVNDPGYSKLQQVKTDAMQRANCRIDFISRLPLGIVRHTLFPMMLKGWDGDLLNGTMQCPYLDVSKMWFDQAIQAHGGGFQFEVYDKESCTQLTRYAQYTKAIHVQSWSQGKWLFDLLRRTNLCSLRELKIKDLKDHINVDQLVSALKSVSNTLTHLTIWRSRSEPTPTQQPKRKRLLLVADILINCPNLVMLDIAYEFNTDFSAVPLTMTWPQLTTLSLDHHDSFAFNGQFLAILKRFPSLEKLVLNPCIETQPMTIIQRYCPSMRDLQLITRTEQSPSPAILEQQDEDQGMHEVGGLEKIAVLGVNQHDDAWMDMRYTLKQHHNTLVHLELDMDYAGNNDEELFNLEFPCLKTLTLRCSGFRNACFGWWIVEKAPFLEELCFTTRTILSNPAILGIRPPSTLRKLKMDLAGVAHLDDPAVIARYLDQFSEEENSLLKDVKICFGDSGDIPATVVAAICRLKHIHHLSISFSPLWKQYQVDNFTDMLAEGCPNLLSLEFQSTSSLSEYAITNLKRLEYLRHLAFYMDDPTINTAKYNAFRSFSQLKFIRLFWIYGSPDYEFLGYIKRCRPDIKIVSEKLSPNFFF</sequence>
<dbReference type="SUPFAM" id="SSF52047">
    <property type="entry name" value="RNI-like"/>
    <property type="match status" value="1"/>
</dbReference>
<dbReference type="InterPro" id="IPR032675">
    <property type="entry name" value="LRR_dom_sf"/>
</dbReference>
<dbReference type="EMBL" id="CBTN010000025">
    <property type="protein sequence ID" value="CDH54812.1"/>
    <property type="molecule type" value="Genomic_DNA"/>
</dbReference>